<keyword evidence="2" id="KW-1185">Reference proteome</keyword>
<dbReference type="AlphaFoldDB" id="M7NUF1"/>
<reference evidence="1 2" key="1">
    <citation type="journal article" date="2013" name="Genome Announc.">
        <title>Draft Genome Sequence of Methylophaga lonarensis MPLT, a Haloalkaliphilic (Non-Methane-Utilizing) Methylotroph.</title>
        <authorList>
            <person name="Shetty S.A."/>
            <person name="Marathe N.P."/>
            <person name="Munot H."/>
            <person name="Antony C.P."/>
            <person name="Dhotre D.P."/>
            <person name="Murrell J.C."/>
            <person name="Shouche Y.S."/>
        </authorList>
    </citation>
    <scope>NUCLEOTIDE SEQUENCE [LARGE SCALE GENOMIC DNA]</scope>
    <source>
        <strain evidence="1 2">MPL</strain>
    </source>
</reference>
<evidence type="ECO:0000313" key="1">
    <source>
        <dbReference type="EMBL" id="EMR12403.1"/>
    </source>
</evidence>
<proteinExistence type="predicted"/>
<dbReference type="eggNOG" id="COG2207">
    <property type="taxonomic scope" value="Bacteria"/>
</dbReference>
<dbReference type="STRING" id="1286106.MPL1_10767"/>
<name>M7NUF1_9GAMM</name>
<gene>
    <name evidence="1" type="ORF">MPL1_10767</name>
</gene>
<organism evidence="1 2">
    <name type="scientific">Methylophaga lonarensis MPL</name>
    <dbReference type="NCBI Taxonomy" id="1286106"/>
    <lineage>
        <taxon>Bacteria</taxon>
        <taxon>Pseudomonadati</taxon>
        <taxon>Pseudomonadota</taxon>
        <taxon>Gammaproteobacteria</taxon>
        <taxon>Thiotrichales</taxon>
        <taxon>Piscirickettsiaceae</taxon>
        <taxon>Methylophaga</taxon>
    </lineage>
</organism>
<sequence length="97" mass="11541">MRVCWLHDDKTFLKRLNFLTMVQIYKEQSHSNSLAGQHLSMEDQLVGEKLECLKEIIVREYVNVDVSSPKAYTNMQIYPWRQRLWLSPTHSNAIIFE</sequence>
<evidence type="ECO:0000313" key="2">
    <source>
        <dbReference type="Proteomes" id="UP000012019"/>
    </source>
</evidence>
<accession>M7NUF1</accession>
<dbReference type="Proteomes" id="UP000012019">
    <property type="component" value="Unassembled WGS sequence"/>
</dbReference>
<comment type="caution">
    <text evidence="1">The sequence shown here is derived from an EMBL/GenBank/DDBJ whole genome shotgun (WGS) entry which is preliminary data.</text>
</comment>
<dbReference type="EMBL" id="APHR01000058">
    <property type="protein sequence ID" value="EMR12403.1"/>
    <property type="molecule type" value="Genomic_DNA"/>
</dbReference>
<protein>
    <submittedName>
        <fullName evidence="1">AraC family transcriptional regulator</fullName>
    </submittedName>
</protein>